<evidence type="ECO:0000313" key="3">
    <source>
        <dbReference type="Proteomes" id="UP000541444"/>
    </source>
</evidence>
<evidence type="ECO:0008006" key="4">
    <source>
        <dbReference type="Google" id="ProtNLM"/>
    </source>
</evidence>
<evidence type="ECO:0000256" key="1">
    <source>
        <dbReference type="SAM" id="MobiDB-lite"/>
    </source>
</evidence>
<sequence length="396" mass="45442">MRRFLKKKNTYGLKEIDDVLKQAKLEIHHRKVIIYDVLRLNLLKIILSFFLPNKGRNVGVKYVYPVDDLQQFNRFSWGEQVYNFLWSQIVEFADYRSVTDKKSYKALSLHGCTWVLMIWDFFSIHSLKFPRIDEYIHLLSKLQGWRMTSFKRHQIVTFKKFFVNPKLLVIAIKPSETDMQQELVQEAMRNHIEAPVIGVAPAIEPPTVGVPVVGAPAIGSSSSATEIRAVVVRLCSQLEENGKMLQKLDDHDNWLQQVASGEGLEVVKDLMVDDDVKVEREVNLKVISSEYGGDLLDWKKGEIDGEEKAEDDKEQPQVADKEEVQETMVAKTDIIFIDQEKVVGEAYQASTYQIIDVSVEEQTMEVAKTKDEASQTKKSKEEVEQSKEEVVEGNDE</sequence>
<organism evidence="2 3">
    <name type="scientific">Kingdonia uniflora</name>
    <dbReference type="NCBI Taxonomy" id="39325"/>
    <lineage>
        <taxon>Eukaryota</taxon>
        <taxon>Viridiplantae</taxon>
        <taxon>Streptophyta</taxon>
        <taxon>Embryophyta</taxon>
        <taxon>Tracheophyta</taxon>
        <taxon>Spermatophyta</taxon>
        <taxon>Magnoliopsida</taxon>
        <taxon>Ranunculales</taxon>
        <taxon>Circaeasteraceae</taxon>
        <taxon>Kingdonia</taxon>
    </lineage>
</organism>
<dbReference type="Proteomes" id="UP000541444">
    <property type="component" value="Unassembled WGS sequence"/>
</dbReference>
<feature type="region of interest" description="Disordered" evidence="1">
    <location>
        <begin position="367"/>
        <end position="396"/>
    </location>
</feature>
<name>A0A7J7P3L5_9MAGN</name>
<reference evidence="2 3" key="1">
    <citation type="journal article" date="2020" name="IScience">
        <title>Genome Sequencing of the Endangered Kingdonia uniflora (Circaeasteraceae, Ranunculales) Reveals Potential Mechanisms of Evolutionary Specialization.</title>
        <authorList>
            <person name="Sun Y."/>
            <person name="Deng T."/>
            <person name="Zhang A."/>
            <person name="Moore M.J."/>
            <person name="Landis J.B."/>
            <person name="Lin N."/>
            <person name="Zhang H."/>
            <person name="Zhang X."/>
            <person name="Huang J."/>
            <person name="Zhang X."/>
            <person name="Sun H."/>
            <person name="Wang H."/>
        </authorList>
    </citation>
    <scope>NUCLEOTIDE SEQUENCE [LARGE SCALE GENOMIC DNA]</scope>
    <source>
        <strain evidence="2">TB1705</strain>
        <tissue evidence="2">Leaf</tissue>
    </source>
</reference>
<protein>
    <recommendedName>
        <fullName evidence="4">DUF1985 domain-containing protein</fullName>
    </recommendedName>
</protein>
<gene>
    <name evidence="2" type="ORF">GIB67_042926</name>
</gene>
<proteinExistence type="predicted"/>
<evidence type="ECO:0000313" key="2">
    <source>
        <dbReference type="EMBL" id="KAF6173758.1"/>
    </source>
</evidence>
<accession>A0A7J7P3L5</accession>
<dbReference type="AlphaFoldDB" id="A0A7J7P3L5"/>
<comment type="caution">
    <text evidence="2">The sequence shown here is derived from an EMBL/GenBank/DDBJ whole genome shotgun (WGS) entry which is preliminary data.</text>
</comment>
<dbReference type="EMBL" id="JACGCM010000325">
    <property type="protein sequence ID" value="KAF6173758.1"/>
    <property type="molecule type" value="Genomic_DNA"/>
</dbReference>
<feature type="compositionally biased region" description="Basic and acidic residues" evidence="1">
    <location>
        <begin position="367"/>
        <end position="390"/>
    </location>
</feature>
<keyword evidence="3" id="KW-1185">Reference proteome</keyword>